<dbReference type="Proteomes" id="UP000198290">
    <property type="component" value="Chromosome"/>
</dbReference>
<evidence type="ECO:0000313" key="2">
    <source>
        <dbReference type="EMBL" id="BBF85391.1"/>
    </source>
</evidence>
<keyword evidence="1" id="KW-0812">Transmembrane</keyword>
<dbReference type="RefSeq" id="WP_089083400.1">
    <property type="nucleotide sequence ID" value="NZ_AP018823.1"/>
</dbReference>
<name>A0A3G9GGL9_9NEIS</name>
<gene>
    <name evidence="2" type="ORF">DLM_1775</name>
</gene>
<dbReference type="EMBL" id="AP018823">
    <property type="protein sequence ID" value="BBF85391.1"/>
    <property type="molecule type" value="Genomic_DNA"/>
</dbReference>
<accession>A0A3G9GGL9</accession>
<dbReference type="AlphaFoldDB" id="A0A3G9GGL9"/>
<reference evidence="3" key="1">
    <citation type="journal article" date="2017" name="Biotechnol. Biofuels">
        <title>Evaluation of environmental bacterial communities as a factor affecting the growth of duckweed Lemna minor.</title>
        <authorList>
            <person name="Ishizawa H."/>
            <person name="Kuroda M."/>
            <person name="Morikawa M."/>
            <person name="Ike M."/>
        </authorList>
    </citation>
    <scope>NUCLEOTIDE SEQUENCE [LARGE SCALE GENOMIC DNA]</scope>
    <source>
        <strain evidence="3">H3</strain>
    </source>
</reference>
<organism evidence="2 3">
    <name type="scientific">Aquitalea magnusonii</name>
    <dbReference type="NCBI Taxonomy" id="332411"/>
    <lineage>
        <taxon>Bacteria</taxon>
        <taxon>Pseudomonadati</taxon>
        <taxon>Pseudomonadota</taxon>
        <taxon>Betaproteobacteria</taxon>
        <taxon>Neisseriales</taxon>
        <taxon>Chromobacteriaceae</taxon>
        <taxon>Aquitalea</taxon>
    </lineage>
</organism>
<keyword evidence="1" id="KW-1133">Transmembrane helix</keyword>
<evidence type="ECO:0000313" key="3">
    <source>
        <dbReference type="Proteomes" id="UP000198290"/>
    </source>
</evidence>
<dbReference type="KEGG" id="amah:DLM_1775"/>
<keyword evidence="3" id="KW-1185">Reference proteome</keyword>
<feature type="transmembrane region" description="Helical" evidence="1">
    <location>
        <begin position="6"/>
        <end position="28"/>
    </location>
</feature>
<proteinExistence type="predicted"/>
<reference evidence="3" key="3">
    <citation type="journal article" date="2017" name="Plant Physiol. Biochem.">
        <title>Differential oxidative and antioxidative response of duckweed Lemna minor toward plant growth promoting/inhibiting bacteria.</title>
        <authorList>
            <person name="Ishizawa H."/>
            <person name="Kuroda M."/>
            <person name="Morikawa M."/>
            <person name="Ike M."/>
        </authorList>
    </citation>
    <scope>NUCLEOTIDE SEQUENCE [LARGE SCALE GENOMIC DNA]</scope>
    <source>
        <strain evidence="3">H3</strain>
    </source>
</reference>
<protein>
    <submittedName>
        <fullName evidence="2">Uncharacterized protein</fullName>
    </submittedName>
</protein>
<dbReference type="STRING" id="332411.VI06_11580"/>
<sequence length="139" mass="14561">MAADNIMKAIPPIGWLALAGGIVAVYVLKKTAETVPVVIDAVSQALDNGAVNPTSSNNVAYGIANRVDKWFGIQDKGETVGTQIYKWMHPSEDQAIADWLAGKNSTFGNVKPSKADAAKTANAQVNKTKALYGGAGGSW</sequence>
<evidence type="ECO:0000256" key="1">
    <source>
        <dbReference type="SAM" id="Phobius"/>
    </source>
</evidence>
<reference evidence="2 3" key="2">
    <citation type="journal article" date="2017" name="Genome Announc.">
        <title>Draft genome sequence of Aquitalea magnusonii strain H3, a plant growth-promoting bacterium of duckweed Lemna minor.</title>
        <authorList>
            <person name="Ishizawa H."/>
            <person name="Kuroda M."/>
            <person name="Ike M."/>
        </authorList>
    </citation>
    <scope>NUCLEOTIDE SEQUENCE [LARGE SCALE GENOMIC DNA]</scope>
    <source>
        <strain evidence="2 3">H3</strain>
    </source>
</reference>
<keyword evidence="1" id="KW-0472">Membrane</keyword>